<dbReference type="OrthoDB" id="75720at2759"/>
<evidence type="ECO:0000313" key="6">
    <source>
        <dbReference type="Proteomes" id="UP000646827"/>
    </source>
</evidence>
<feature type="domain" description="FAM192A/Fyv6 N-terminal" evidence="4">
    <location>
        <begin position="3"/>
        <end position="104"/>
    </location>
</feature>
<dbReference type="PANTHER" id="PTHR13495:SF0">
    <property type="entry name" value="PSME3-INTERACTING PROTEIN"/>
    <property type="match status" value="1"/>
</dbReference>
<evidence type="ECO:0000256" key="1">
    <source>
        <dbReference type="ARBA" id="ARBA00004123"/>
    </source>
</evidence>
<evidence type="ECO:0000313" key="5">
    <source>
        <dbReference type="EMBL" id="KAG2228151.1"/>
    </source>
</evidence>
<reference evidence="5 6" key="1">
    <citation type="submission" date="2020-12" db="EMBL/GenBank/DDBJ databases">
        <title>Metabolic potential, ecology and presence of endohyphal bacteria is reflected in genomic diversity of Mucoromycotina.</title>
        <authorList>
            <person name="Muszewska A."/>
            <person name="Okrasinska A."/>
            <person name="Steczkiewicz K."/>
            <person name="Drgas O."/>
            <person name="Orlowska M."/>
            <person name="Perlinska-Lenart U."/>
            <person name="Aleksandrzak-Piekarczyk T."/>
            <person name="Szatraj K."/>
            <person name="Zielenkiewicz U."/>
            <person name="Pilsyk S."/>
            <person name="Malc E."/>
            <person name="Mieczkowski P."/>
            <person name="Kruszewska J.S."/>
            <person name="Biernat P."/>
            <person name="Pawlowska J."/>
        </authorList>
    </citation>
    <scope>NUCLEOTIDE SEQUENCE [LARGE SCALE GENOMIC DNA]</scope>
    <source>
        <strain evidence="5 6">CBS 142.35</strain>
    </source>
</reference>
<feature type="region of interest" description="Disordered" evidence="3">
    <location>
        <begin position="1"/>
        <end position="40"/>
    </location>
</feature>
<dbReference type="InterPro" id="IPR039845">
    <property type="entry name" value="FAM192A"/>
</dbReference>
<dbReference type="Proteomes" id="UP000646827">
    <property type="component" value="Unassembled WGS sequence"/>
</dbReference>
<evidence type="ECO:0000256" key="2">
    <source>
        <dbReference type="ARBA" id="ARBA00023242"/>
    </source>
</evidence>
<organism evidence="5 6">
    <name type="scientific">Circinella minor</name>
    <dbReference type="NCBI Taxonomy" id="1195481"/>
    <lineage>
        <taxon>Eukaryota</taxon>
        <taxon>Fungi</taxon>
        <taxon>Fungi incertae sedis</taxon>
        <taxon>Mucoromycota</taxon>
        <taxon>Mucoromycotina</taxon>
        <taxon>Mucoromycetes</taxon>
        <taxon>Mucorales</taxon>
        <taxon>Lichtheimiaceae</taxon>
        <taxon>Circinella</taxon>
    </lineage>
</organism>
<feature type="compositionally biased region" description="Basic and acidic residues" evidence="3">
    <location>
        <begin position="12"/>
        <end position="22"/>
    </location>
</feature>
<feature type="compositionally biased region" description="Basic and acidic residues" evidence="3">
    <location>
        <begin position="167"/>
        <end position="186"/>
    </location>
</feature>
<dbReference type="EMBL" id="JAEPRB010000002">
    <property type="protein sequence ID" value="KAG2228151.1"/>
    <property type="molecule type" value="Genomic_DNA"/>
</dbReference>
<feature type="compositionally biased region" description="Polar residues" evidence="3">
    <location>
        <begin position="207"/>
        <end position="218"/>
    </location>
</feature>
<dbReference type="InterPro" id="IPR019331">
    <property type="entry name" value="FAM192A/Fyv6_N"/>
</dbReference>
<dbReference type="Pfam" id="PF10187">
    <property type="entry name" value="FAM192A_Fyv6_N"/>
    <property type="match status" value="1"/>
</dbReference>
<evidence type="ECO:0000259" key="4">
    <source>
        <dbReference type="Pfam" id="PF10187"/>
    </source>
</evidence>
<dbReference type="PANTHER" id="PTHR13495">
    <property type="entry name" value="NEFA-INTERACTING NUCLEAR PROTEIN NIP30"/>
    <property type="match status" value="1"/>
</dbReference>
<proteinExistence type="predicted"/>
<dbReference type="AlphaFoldDB" id="A0A8H7SH51"/>
<keyword evidence="6" id="KW-1185">Reference proteome</keyword>
<comment type="subcellular location">
    <subcellularLocation>
        <location evidence="1">Nucleus</location>
    </subcellularLocation>
</comment>
<gene>
    <name evidence="5" type="ORF">INT45_009197</name>
</gene>
<keyword evidence="2" id="KW-0539">Nucleus</keyword>
<evidence type="ECO:0000256" key="3">
    <source>
        <dbReference type="SAM" id="MobiDB-lite"/>
    </source>
</evidence>
<feature type="region of interest" description="Disordered" evidence="3">
    <location>
        <begin position="107"/>
        <end position="233"/>
    </location>
</feature>
<comment type="caution">
    <text evidence="5">The sequence shown here is derived from an EMBL/GenBank/DDBJ whole genome shotgun (WGS) entry which is preliminary data.</text>
</comment>
<protein>
    <recommendedName>
        <fullName evidence="4">FAM192A/Fyv6 N-terminal domain-containing protein</fullName>
    </recommendedName>
</protein>
<dbReference type="GO" id="GO:0005634">
    <property type="term" value="C:nucleus"/>
    <property type="evidence" value="ECO:0007669"/>
    <property type="project" value="UniProtKB-SubCell"/>
</dbReference>
<accession>A0A8H7SH51</accession>
<sequence length="233" mass="26133">MKFVSRSIVDQNQEKEIPKEGDQEVGDSSNTTAQDEYDPRTLYERLQEQKNIKEELFQEQTRLSNLIKRVDDEEAEYYQTLSDVQERLNLEKAQKERDELEAFRKAVEETRHTQPTVDTAGTITNTDTTTTVTTKSSSSSSATQKPGRRRSSKNALEGLVVVKKKRTGNEKDEAEKDDNKEDEHQAKKVKPNATIAATTDSKKKADTSSPSGSKTGLSTLMAAYSSDSESDDE</sequence>
<name>A0A8H7SH51_9FUNG</name>
<feature type="compositionally biased region" description="Low complexity" evidence="3">
    <location>
        <begin position="116"/>
        <end position="143"/>
    </location>
</feature>